<organism evidence="5 6">
    <name type="scientific">Cellulophaga tyrosinoxydans</name>
    <dbReference type="NCBI Taxonomy" id="504486"/>
    <lineage>
        <taxon>Bacteria</taxon>
        <taxon>Pseudomonadati</taxon>
        <taxon>Bacteroidota</taxon>
        <taxon>Flavobacteriia</taxon>
        <taxon>Flavobacteriales</taxon>
        <taxon>Flavobacteriaceae</taxon>
        <taxon>Cellulophaga</taxon>
    </lineage>
</organism>
<sequence>MNYYVVIPAHNEEAFIEKTLQSLLAQSLAPKKVLVVNDNSTDKTETIINQYLLASPIFEKINATSTTDHMPGSKVIQAFNKGYNTLDSDYDFIVKLDADIILPNNYFEVVAATFETNKKAGVVGGFIYEQDSTGDWKLNHPMNKDHVRGAIKAYSKKCFEAIDGLKTAMGWDTVDELLAKFYGYDIITLTNLKVKHLRPTGKAYNKKAKLLQGKAMYSMRYGLIITLIASLKMAWMQKKPKAFVANMSGYLTAYKEKAPYIVTPREGKFIRSLRWKGIKQQFI</sequence>
<gene>
    <name evidence="5" type="ORF">SAMN05660703_2305</name>
</gene>
<evidence type="ECO:0000256" key="1">
    <source>
        <dbReference type="ARBA" id="ARBA00006739"/>
    </source>
</evidence>
<dbReference type="SUPFAM" id="SSF53448">
    <property type="entry name" value="Nucleotide-diphospho-sugar transferases"/>
    <property type="match status" value="1"/>
</dbReference>
<keyword evidence="2" id="KW-0328">Glycosyltransferase</keyword>
<evidence type="ECO:0000313" key="5">
    <source>
        <dbReference type="EMBL" id="SMC65653.1"/>
    </source>
</evidence>
<evidence type="ECO:0000313" key="6">
    <source>
        <dbReference type="Proteomes" id="UP000192360"/>
    </source>
</evidence>
<comment type="similarity">
    <text evidence="1">Belongs to the glycosyltransferase 2 family.</text>
</comment>
<proteinExistence type="inferred from homology"/>
<keyword evidence="6" id="KW-1185">Reference proteome</keyword>
<dbReference type="RefSeq" id="WP_084061629.1">
    <property type="nucleotide sequence ID" value="NZ_FWXO01000003.1"/>
</dbReference>
<dbReference type="Gene3D" id="3.90.550.10">
    <property type="entry name" value="Spore Coat Polysaccharide Biosynthesis Protein SpsA, Chain A"/>
    <property type="match status" value="1"/>
</dbReference>
<dbReference type="STRING" id="504486.SAMN05660703_2305"/>
<dbReference type="PANTHER" id="PTHR43630">
    <property type="entry name" value="POLY-BETA-1,6-N-ACETYL-D-GLUCOSAMINE SYNTHASE"/>
    <property type="match status" value="1"/>
</dbReference>
<dbReference type="EMBL" id="FWXO01000003">
    <property type="protein sequence ID" value="SMC65653.1"/>
    <property type="molecule type" value="Genomic_DNA"/>
</dbReference>
<dbReference type="Proteomes" id="UP000192360">
    <property type="component" value="Unassembled WGS sequence"/>
</dbReference>
<evidence type="ECO:0000259" key="4">
    <source>
        <dbReference type="Pfam" id="PF00535"/>
    </source>
</evidence>
<evidence type="ECO:0000256" key="2">
    <source>
        <dbReference type="ARBA" id="ARBA00022676"/>
    </source>
</evidence>
<dbReference type="OrthoDB" id="1142396at2"/>
<dbReference type="Pfam" id="PF00535">
    <property type="entry name" value="Glycos_transf_2"/>
    <property type="match status" value="1"/>
</dbReference>
<dbReference type="AlphaFoldDB" id="A0A1W2AY82"/>
<keyword evidence="3 5" id="KW-0808">Transferase</keyword>
<protein>
    <submittedName>
        <fullName evidence="5">Glycosyl transferase family 2</fullName>
    </submittedName>
</protein>
<accession>A0A1W2AY82</accession>
<feature type="domain" description="Glycosyltransferase 2-like" evidence="4">
    <location>
        <begin position="5"/>
        <end position="147"/>
    </location>
</feature>
<dbReference type="InterPro" id="IPR001173">
    <property type="entry name" value="Glyco_trans_2-like"/>
</dbReference>
<name>A0A1W2AY82_9FLAO</name>
<dbReference type="GO" id="GO:0016757">
    <property type="term" value="F:glycosyltransferase activity"/>
    <property type="evidence" value="ECO:0007669"/>
    <property type="project" value="UniProtKB-KW"/>
</dbReference>
<reference evidence="5 6" key="1">
    <citation type="submission" date="2017-04" db="EMBL/GenBank/DDBJ databases">
        <authorList>
            <person name="Afonso C.L."/>
            <person name="Miller P.J."/>
            <person name="Scott M.A."/>
            <person name="Spackman E."/>
            <person name="Goraichik I."/>
            <person name="Dimitrov K.M."/>
            <person name="Suarez D.L."/>
            <person name="Swayne D.E."/>
        </authorList>
    </citation>
    <scope>NUCLEOTIDE SEQUENCE [LARGE SCALE GENOMIC DNA]</scope>
    <source>
        <strain evidence="5 6">DSM 21164</strain>
    </source>
</reference>
<dbReference type="CDD" id="cd00761">
    <property type="entry name" value="Glyco_tranf_GTA_type"/>
    <property type="match status" value="1"/>
</dbReference>
<dbReference type="InterPro" id="IPR029044">
    <property type="entry name" value="Nucleotide-diphossugar_trans"/>
</dbReference>
<evidence type="ECO:0000256" key="3">
    <source>
        <dbReference type="ARBA" id="ARBA00022679"/>
    </source>
</evidence>
<dbReference type="PANTHER" id="PTHR43630:SF1">
    <property type="entry name" value="POLY-BETA-1,6-N-ACETYL-D-GLUCOSAMINE SYNTHASE"/>
    <property type="match status" value="1"/>
</dbReference>